<keyword evidence="1" id="KW-1133">Transmembrane helix</keyword>
<dbReference type="EMBL" id="ADLK01000024">
    <property type="protein sequence ID" value="KMW18106.1"/>
    <property type="molecule type" value="Genomic_DNA"/>
</dbReference>
<dbReference type="OrthoDB" id="1778612at2"/>
<protein>
    <submittedName>
        <fullName evidence="2">Uncharacterized protein</fullName>
    </submittedName>
</protein>
<accession>A0A0J9C136</accession>
<feature type="transmembrane region" description="Helical" evidence="1">
    <location>
        <begin position="83"/>
        <end position="101"/>
    </location>
</feature>
<comment type="caution">
    <text evidence="2">The sequence shown here is derived from an EMBL/GenBank/DDBJ whole genome shotgun (WGS) entry which is preliminary data.</text>
</comment>
<dbReference type="PATRIC" id="fig|742734.4.peg.3228"/>
<evidence type="ECO:0000256" key="1">
    <source>
        <dbReference type="SAM" id="Phobius"/>
    </source>
</evidence>
<keyword evidence="1" id="KW-0812">Transmembrane</keyword>
<evidence type="ECO:0000313" key="2">
    <source>
        <dbReference type="EMBL" id="KMW18106.1"/>
    </source>
</evidence>
<sequence>MLNEEKVRYMTQLAIFEKRVGKKIFPINRYFKKDYVGGQMFRSFFGYTFCYLLFLLMWVLYKLDELLNEMSIDEILDAAKKWGVIYAAGLVLYLIVTWIVYSKRYDYAARSQTMYTSKLKHLVRRYEKERPERKRDNRGGRAR</sequence>
<gene>
    <name evidence="2" type="ORF">HMPREF9470_03016</name>
</gene>
<organism evidence="2 3">
    <name type="scientific">[Clostridium] citroniae WAL-19142</name>
    <dbReference type="NCBI Taxonomy" id="742734"/>
    <lineage>
        <taxon>Bacteria</taxon>
        <taxon>Bacillati</taxon>
        <taxon>Bacillota</taxon>
        <taxon>Clostridia</taxon>
        <taxon>Lachnospirales</taxon>
        <taxon>Lachnospiraceae</taxon>
        <taxon>Enterocloster</taxon>
    </lineage>
</organism>
<proteinExistence type="predicted"/>
<keyword evidence="1" id="KW-0472">Membrane</keyword>
<dbReference type="Proteomes" id="UP000037392">
    <property type="component" value="Unassembled WGS sequence"/>
</dbReference>
<dbReference type="RefSeq" id="WP_048930145.1">
    <property type="nucleotide sequence ID" value="NZ_KQ235879.1"/>
</dbReference>
<dbReference type="AlphaFoldDB" id="A0A0J9C136"/>
<reference evidence="2 3" key="1">
    <citation type="submission" date="2011-04" db="EMBL/GenBank/DDBJ databases">
        <title>The Genome Sequence of Clostridium citroniae WAL-19142.</title>
        <authorList>
            <consortium name="The Broad Institute Genome Sequencing Platform"/>
            <person name="Earl A."/>
            <person name="Ward D."/>
            <person name="Feldgarden M."/>
            <person name="Gevers D."/>
            <person name="Warren Y.A."/>
            <person name="Tyrrell K.L."/>
            <person name="Citron D.M."/>
            <person name="Goldstein E.J."/>
            <person name="Daigneault M."/>
            <person name="Allen-Vercoe E."/>
            <person name="Young S.K."/>
            <person name="Zeng Q."/>
            <person name="Gargeya S."/>
            <person name="Fitzgerald M."/>
            <person name="Haas B."/>
            <person name="Abouelleil A."/>
            <person name="Alvarado L."/>
            <person name="Arachchi H.M."/>
            <person name="Berlin A."/>
            <person name="Brown A."/>
            <person name="Chapman S.B."/>
            <person name="Chen Z."/>
            <person name="Dunbar C."/>
            <person name="Freedman E."/>
            <person name="Gearin G."/>
            <person name="Gellesch M."/>
            <person name="Goldberg J."/>
            <person name="Griggs A."/>
            <person name="Gujja S."/>
            <person name="Heilman E.R."/>
            <person name="Heiman D."/>
            <person name="Howarth C."/>
            <person name="Larson L."/>
            <person name="Lui A."/>
            <person name="MacDonald P.J."/>
            <person name="Mehta T."/>
            <person name="Montmayeur A."/>
            <person name="Murphy C."/>
            <person name="Neiman D."/>
            <person name="Pearson M."/>
            <person name="Priest M."/>
            <person name="Roberts A."/>
            <person name="Saif S."/>
            <person name="Shea T."/>
            <person name="Shenoy N."/>
            <person name="Sisk P."/>
            <person name="Stolte C."/>
            <person name="Sykes S."/>
            <person name="White J."/>
            <person name="Yandava C."/>
            <person name="Wortman J."/>
            <person name="Nusbaum C."/>
            <person name="Birren B."/>
        </authorList>
    </citation>
    <scope>NUCLEOTIDE SEQUENCE [LARGE SCALE GENOMIC DNA]</scope>
    <source>
        <strain evidence="2 3">WAL-19142</strain>
    </source>
</reference>
<dbReference type="GeneID" id="93162452"/>
<evidence type="ECO:0000313" key="3">
    <source>
        <dbReference type="Proteomes" id="UP000037392"/>
    </source>
</evidence>
<feature type="transmembrane region" description="Helical" evidence="1">
    <location>
        <begin position="44"/>
        <end position="63"/>
    </location>
</feature>
<name>A0A0J9C136_9FIRM</name>